<proteinExistence type="predicted"/>
<dbReference type="Gene3D" id="3.30.565.10">
    <property type="entry name" value="Histidine kinase-like ATPase, C-terminal domain"/>
    <property type="match status" value="1"/>
</dbReference>
<keyword evidence="3" id="KW-0597">Phosphoprotein</keyword>
<feature type="domain" description="Histidine kinase" evidence="6">
    <location>
        <begin position="153"/>
        <end position="372"/>
    </location>
</feature>
<evidence type="ECO:0000256" key="5">
    <source>
        <dbReference type="ARBA" id="ARBA00023012"/>
    </source>
</evidence>
<evidence type="ECO:0000256" key="4">
    <source>
        <dbReference type="ARBA" id="ARBA00022777"/>
    </source>
</evidence>
<dbReference type="PROSITE" id="PS50109">
    <property type="entry name" value="HIS_KIN"/>
    <property type="match status" value="1"/>
</dbReference>
<keyword evidence="8" id="KW-1185">Reference proteome</keyword>
<reference evidence="7 8" key="1">
    <citation type="submission" date="2024-07" db="EMBL/GenBank/DDBJ databases">
        <authorList>
            <person name="Tripathy S."/>
        </authorList>
    </citation>
    <scope>NUCLEOTIDE SEQUENCE [LARGE SCALE GENOMIC DNA]</scope>
    <source>
        <strain evidence="7 8">VB-61278_2</strain>
    </source>
</reference>
<dbReference type="GO" id="GO:0016301">
    <property type="term" value="F:kinase activity"/>
    <property type="evidence" value="ECO:0007669"/>
    <property type="project" value="UniProtKB-KW"/>
</dbReference>
<dbReference type="EMBL" id="JBFQGM010000010">
    <property type="protein sequence ID" value="MFL9463924.1"/>
    <property type="molecule type" value="Genomic_DNA"/>
</dbReference>
<dbReference type="InterPro" id="IPR004358">
    <property type="entry name" value="Sig_transdc_His_kin-like_C"/>
</dbReference>
<dbReference type="Pfam" id="PF02518">
    <property type="entry name" value="HATPase_c"/>
    <property type="match status" value="1"/>
</dbReference>
<dbReference type="PANTHER" id="PTHR43547">
    <property type="entry name" value="TWO-COMPONENT HISTIDINE KINASE"/>
    <property type="match status" value="1"/>
</dbReference>
<evidence type="ECO:0000313" key="8">
    <source>
        <dbReference type="Proteomes" id="UP001628874"/>
    </source>
</evidence>
<keyword evidence="5" id="KW-0902">Two-component regulatory system</keyword>
<dbReference type="PANTHER" id="PTHR43547:SF2">
    <property type="entry name" value="HYBRID SIGNAL TRANSDUCTION HISTIDINE KINASE C"/>
    <property type="match status" value="1"/>
</dbReference>
<keyword evidence="4 7" id="KW-0808">Transferase</keyword>
<comment type="caution">
    <text evidence="7">The sequence shown here is derived from an EMBL/GenBank/DDBJ whole genome shotgun (WGS) entry which is preliminary data.</text>
</comment>
<evidence type="ECO:0000256" key="1">
    <source>
        <dbReference type="ARBA" id="ARBA00000085"/>
    </source>
</evidence>
<accession>A0ABW8WS70</accession>
<evidence type="ECO:0000256" key="2">
    <source>
        <dbReference type="ARBA" id="ARBA00012438"/>
    </source>
</evidence>
<dbReference type="SUPFAM" id="SSF55874">
    <property type="entry name" value="ATPase domain of HSP90 chaperone/DNA topoisomerase II/histidine kinase"/>
    <property type="match status" value="1"/>
</dbReference>
<keyword evidence="4 7" id="KW-0418">Kinase</keyword>
<dbReference type="InterPro" id="IPR036890">
    <property type="entry name" value="HATPase_C_sf"/>
</dbReference>
<dbReference type="PRINTS" id="PR00344">
    <property type="entry name" value="BCTRLSENSOR"/>
</dbReference>
<evidence type="ECO:0000313" key="7">
    <source>
        <dbReference type="EMBL" id="MFL9463924.1"/>
    </source>
</evidence>
<dbReference type="Proteomes" id="UP001628874">
    <property type="component" value="Unassembled WGS sequence"/>
</dbReference>
<gene>
    <name evidence="7" type="ORF">AB0759_25265</name>
</gene>
<comment type="catalytic activity">
    <reaction evidence="1">
        <text>ATP + protein L-histidine = ADP + protein N-phospho-L-histidine.</text>
        <dbReference type="EC" id="2.7.13.3"/>
    </reaction>
</comment>
<dbReference type="RefSeq" id="WP_038082464.1">
    <property type="nucleotide sequence ID" value="NZ_JBFQGM010000010.1"/>
</dbReference>
<name>A0ABW8WS70_9CYAN</name>
<protein>
    <recommendedName>
        <fullName evidence="2">histidine kinase</fullName>
        <ecNumber evidence="2">2.7.13.3</ecNumber>
    </recommendedName>
</protein>
<evidence type="ECO:0000259" key="6">
    <source>
        <dbReference type="PROSITE" id="PS50109"/>
    </source>
</evidence>
<dbReference type="SMART" id="SM00387">
    <property type="entry name" value="HATPase_c"/>
    <property type="match status" value="1"/>
</dbReference>
<evidence type="ECO:0000256" key="3">
    <source>
        <dbReference type="ARBA" id="ARBA00022553"/>
    </source>
</evidence>
<sequence length="375" mass="43241">MSEFTSITEKIFATLKTLILERLEQNNFKIIGFVPDWLRGFFHPQINLETDILVLRDMFPFLETFLIDAEDLWQINGDKILKSGLWYQADASGKEYHFEALAICVEQRPFLLIELKEDLFIEKQSIIQKARENKLEYHHLFKETQKKEVLIHCVIHDIAGQLSGINCCLALLEFENLTPKGKERLEIGKKQSQKQEMLIRQILDAFSAEIKSLESFTSDVANAPDALACVREVIELFTPSFVLNEMQLELAVNTNTTIDWRVIGDKSRLDRVLTNLIENAFRHSPPASTVTVSLQQEREYILFIVDDEGFGVPPENVESLFQKFSQGNTNRGRIGIGLYFCRITVERWGGTIGYLPRSNRGSRFWFRLPKPTVYA</sequence>
<dbReference type="InterPro" id="IPR005467">
    <property type="entry name" value="His_kinase_dom"/>
</dbReference>
<dbReference type="InterPro" id="IPR003594">
    <property type="entry name" value="HATPase_dom"/>
</dbReference>
<organism evidence="7 8">
    <name type="scientific">Scytonema tolypothrichoides VB-61278_2</name>
    <dbReference type="NCBI Taxonomy" id="3232314"/>
    <lineage>
        <taxon>Bacteria</taxon>
        <taxon>Bacillati</taxon>
        <taxon>Cyanobacteriota</taxon>
        <taxon>Cyanophyceae</taxon>
        <taxon>Nostocales</taxon>
        <taxon>Scytonemataceae</taxon>
        <taxon>Scytonema</taxon>
    </lineage>
</organism>
<dbReference type="EC" id="2.7.13.3" evidence="2"/>